<keyword evidence="1" id="KW-0812">Transmembrane</keyword>
<gene>
    <name evidence="2" type="ORF">OS493_010793</name>
</gene>
<comment type="caution">
    <text evidence="2">The sequence shown here is derived from an EMBL/GenBank/DDBJ whole genome shotgun (WGS) entry which is preliminary data.</text>
</comment>
<dbReference type="Proteomes" id="UP001163046">
    <property type="component" value="Unassembled WGS sequence"/>
</dbReference>
<sequence length="144" mass="16604">MDSRKGLSFSAGAVRCTKDLGTIHTKPNLTKTPESPMHPLLRKAILRVVLFHVYATFVGWIFTLIEKRNEPAYKRMETMLSELRMEIDLKYNMTDKDFEWFVRRATAAVMEGDELDWTLLNSCGFVFTAFSTIGEVYIKLLICI</sequence>
<keyword evidence="1" id="KW-0472">Membrane</keyword>
<keyword evidence="1" id="KW-1133">Transmembrane helix</keyword>
<evidence type="ECO:0000313" key="2">
    <source>
        <dbReference type="EMBL" id="KAJ7380084.1"/>
    </source>
</evidence>
<accession>A0A9X0D098</accession>
<reference evidence="2" key="1">
    <citation type="submission" date="2023-01" db="EMBL/GenBank/DDBJ databases">
        <title>Genome assembly of the deep-sea coral Lophelia pertusa.</title>
        <authorList>
            <person name="Herrera S."/>
            <person name="Cordes E."/>
        </authorList>
    </citation>
    <scope>NUCLEOTIDE SEQUENCE</scope>
    <source>
        <strain evidence="2">USNM1676648</strain>
        <tissue evidence="2">Polyp</tissue>
    </source>
</reference>
<evidence type="ECO:0000256" key="1">
    <source>
        <dbReference type="SAM" id="Phobius"/>
    </source>
</evidence>
<dbReference type="Gene3D" id="1.10.287.70">
    <property type="match status" value="1"/>
</dbReference>
<protein>
    <submittedName>
        <fullName evidence="2">Uncharacterized protein</fullName>
    </submittedName>
</protein>
<name>A0A9X0D098_9CNID</name>
<feature type="transmembrane region" description="Helical" evidence="1">
    <location>
        <begin position="44"/>
        <end position="65"/>
    </location>
</feature>
<keyword evidence="3" id="KW-1185">Reference proteome</keyword>
<organism evidence="2 3">
    <name type="scientific">Desmophyllum pertusum</name>
    <dbReference type="NCBI Taxonomy" id="174260"/>
    <lineage>
        <taxon>Eukaryota</taxon>
        <taxon>Metazoa</taxon>
        <taxon>Cnidaria</taxon>
        <taxon>Anthozoa</taxon>
        <taxon>Hexacorallia</taxon>
        <taxon>Scleractinia</taxon>
        <taxon>Caryophylliina</taxon>
        <taxon>Caryophylliidae</taxon>
        <taxon>Desmophyllum</taxon>
    </lineage>
</organism>
<dbReference type="AlphaFoldDB" id="A0A9X0D098"/>
<proteinExistence type="predicted"/>
<dbReference type="EMBL" id="MU826354">
    <property type="protein sequence ID" value="KAJ7380084.1"/>
    <property type="molecule type" value="Genomic_DNA"/>
</dbReference>
<evidence type="ECO:0000313" key="3">
    <source>
        <dbReference type="Proteomes" id="UP001163046"/>
    </source>
</evidence>
<dbReference type="SUPFAM" id="SSF81324">
    <property type="entry name" value="Voltage-gated potassium channels"/>
    <property type="match status" value="1"/>
</dbReference>